<feature type="transmembrane region" description="Helical" evidence="7">
    <location>
        <begin position="266"/>
        <end position="285"/>
    </location>
</feature>
<feature type="transmembrane region" description="Helical" evidence="7">
    <location>
        <begin position="390"/>
        <end position="411"/>
    </location>
</feature>
<comment type="subcellular location">
    <subcellularLocation>
        <location evidence="1">Membrane</location>
        <topology evidence="1">Multi-pass membrane protein</topology>
    </subcellularLocation>
</comment>
<evidence type="ECO:0000256" key="7">
    <source>
        <dbReference type="SAM" id="Phobius"/>
    </source>
</evidence>
<feature type="binding site" evidence="5">
    <location>
        <position position="317"/>
    </location>
    <ligand>
        <name>Zn(2+)</name>
        <dbReference type="ChEBI" id="CHEBI:29105"/>
    </ligand>
</feature>
<feature type="transmembrane region" description="Helical" evidence="7">
    <location>
        <begin position="336"/>
        <end position="355"/>
    </location>
</feature>
<keyword evidence="5" id="KW-0862">Zinc</keyword>
<feature type="transmembrane region" description="Helical" evidence="7">
    <location>
        <begin position="297"/>
        <end position="316"/>
    </location>
</feature>
<feature type="binding site" evidence="5">
    <location>
        <position position="465"/>
    </location>
    <ligand>
        <name>Zn(2+)</name>
        <dbReference type="ChEBI" id="CHEBI:29105"/>
    </ligand>
</feature>
<evidence type="ECO:0000256" key="6">
    <source>
        <dbReference type="SAM" id="MobiDB-lite"/>
    </source>
</evidence>
<dbReference type="EMBL" id="JAIFTL010000312">
    <property type="protein sequence ID" value="KAG9320233.1"/>
    <property type="molecule type" value="Genomic_DNA"/>
</dbReference>
<feature type="transmembrane region" description="Helical" evidence="7">
    <location>
        <begin position="423"/>
        <end position="443"/>
    </location>
</feature>
<dbReference type="GO" id="GO:0006882">
    <property type="term" value="P:intracellular zinc ion homeostasis"/>
    <property type="evidence" value="ECO:0007669"/>
    <property type="project" value="TreeGrafter"/>
</dbReference>
<evidence type="ECO:0000256" key="2">
    <source>
        <dbReference type="ARBA" id="ARBA00022692"/>
    </source>
</evidence>
<feature type="compositionally biased region" description="Low complexity" evidence="6">
    <location>
        <begin position="113"/>
        <end position="131"/>
    </location>
</feature>
<feature type="transmembrane region" description="Helical" evidence="7">
    <location>
        <begin position="362"/>
        <end position="384"/>
    </location>
</feature>
<dbReference type="GO" id="GO:0016020">
    <property type="term" value="C:membrane"/>
    <property type="evidence" value="ECO:0007669"/>
    <property type="project" value="UniProtKB-SubCell"/>
</dbReference>
<evidence type="ECO:0000256" key="1">
    <source>
        <dbReference type="ARBA" id="ARBA00004141"/>
    </source>
</evidence>
<feature type="region of interest" description="Disordered" evidence="6">
    <location>
        <begin position="85"/>
        <end position="149"/>
    </location>
</feature>
<evidence type="ECO:0000313" key="8">
    <source>
        <dbReference type="EMBL" id="KAG9320233.1"/>
    </source>
</evidence>
<keyword evidence="5" id="KW-0479">Metal-binding</keyword>
<dbReference type="AlphaFoldDB" id="A0A9P7ZX54"/>
<evidence type="ECO:0000256" key="5">
    <source>
        <dbReference type="PIRSR" id="PIRSR604254-1"/>
    </source>
</evidence>
<protein>
    <recommendedName>
        <fullName evidence="10">Hemolysin-III related-domain-containing protein</fullName>
    </recommendedName>
</protein>
<dbReference type="PANTHER" id="PTHR20855:SF97">
    <property type="entry name" value="ADIPOR-LIKE RECEPTOR IZH3-RELATED"/>
    <property type="match status" value="1"/>
</dbReference>
<gene>
    <name evidence="8" type="ORF">KVV02_005854</name>
</gene>
<evidence type="ECO:0000256" key="3">
    <source>
        <dbReference type="ARBA" id="ARBA00022989"/>
    </source>
</evidence>
<dbReference type="InterPro" id="IPR004254">
    <property type="entry name" value="AdipoR/HlyIII-related"/>
</dbReference>
<proteinExistence type="predicted"/>
<dbReference type="Pfam" id="PF03006">
    <property type="entry name" value="HlyIII"/>
    <property type="match status" value="1"/>
</dbReference>
<feature type="binding site" evidence="5">
    <location>
        <position position="461"/>
    </location>
    <ligand>
        <name>Zn(2+)</name>
        <dbReference type="ChEBI" id="CHEBI:29105"/>
    </ligand>
</feature>
<reference evidence="8" key="1">
    <citation type="submission" date="2021-07" db="EMBL/GenBank/DDBJ databases">
        <title>Draft genome of Mortierella alpina, strain LL118, isolated from an aspen leaf litter sample.</title>
        <authorList>
            <person name="Yang S."/>
            <person name="Vinatzer B.A."/>
        </authorList>
    </citation>
    <scope>NUCLEOTIDE SEQUENCE</scope>
    <source>
        <strain evidence="8">LL118</strain>
    </source>
</reference>
<dbReference type="GO" id="GO:0038023">
    <property type="term" value="F:signaling receptor activity"/>
    <property type="evidence" value="ECO:0007669"/>
    <property type="project" value="TreeGrafter"/>
</dbReference>
<dbReference type="PANTHER" id="PTHR20855">
    <property type="entry name" value="ADIPOR/PROGESTIN RECEPTOR-RELATED"/>
    <property type="match status" value="1"/>
</dbReference>
<evidence type="ECO:0000313" key="9">
    <source>
        <dbReference type="Proteomes" id="UP000717515"/>
    </source>
</evidence>
<keyword evidence="3 7" id="KW-1133">Transmembrane helix</keyword>
<organism evidence="8 9">
    <name type="scientific">Mortierella alpina</name>
    <name type="common">Oleaginous fungus</name>
    <name type="synonym">Mortierella renispora</name>
    <dbReference type="NCBI Taxonomy" id="64518"/>
    <lineage>
        <taxon>Eukaryota</taxon>
        <taxon>Fungi</taxon>
        <taxon>Fungi incertae sedis</taxon>
        <taxon>Mucoromycota</taxon>
        <taxon>Mortierellomycotina</taxon>
        <taxon>Mortierellomycetes</taxon>
        <taxon>Mortierellales</taxon>
        <taxon>Mortierellaceae</taxon>
        <taxon>Mortierella</taxon>
    </lineage>
</organism>
<sequence length="511" mass="57411">MQCTHIHSFVLVRSLSLSSFSLSLFLSFSPLSLSLSLHCLFSLAHLQSTALSLPFLPFSLTLTAWSHSSSPLPIDTPGLSVFPSSDSSTYHIPENDPCTMAPSIRQRPGKAPSSSSSTSSSTTTATTASTTRIPLVAPPQERSSHSLVRRPSLDTDAFIEVESNLLHDMQDTLGDQISKTNETVAATWRSTKASANEKMRVVEHQMSETWDASKAAFEGAKRLLRFEELPKEWQSNPYILTGYRFLSSKRQCLWSIFKIHNETCNIWTHMLGLIGLIALGLYIHTTFLHNGSLWDHGVFLFFFLAASKCLICSTLYHTFLCHSRLPVMRCAATLDYIGIGVLITASVMATLHYGFFCDAERWIFLSFSFGMGVVGCILPLYPFFDLPSFRYFRIFIFLGMACSGVVPLTYVAYMKGFTNTWNFIAPFFKSGLAYLTGLLFYGHRFPEKRFPGVFDRWGHSHQVWHVAVVAGIYYHYMAMVHFYNSRFSFGCQAVYGGYDHEHPVWTAGQTA</sequence>
<comment type="caution">
    <text evidence="8">The sequence shown here is derived from an EMBL/GenBank/DDBJ whole genome shotgun (WGS) entry which is preliminary data.</text>
</comment>
<dbReference type="GO" id="GO:0046872">
    <property type="term" value="F:metal ion binding"/>
    <property type="evidence" value="ECO:0007669"/>
    <property type="project" value="UniProtKB-KW"/>
</dbReference>
<keyword evidence="4 7" id="KW-0472">Membrane</keyword>
<evidence type="ECO:0000256" key="4">
    <source>
        <dbReference type="ARBA" id="ARBA00023136"/>
    </source>
</evidence>
<dbReference type="Proteomes" id="UP000717515">
    <property type="component" value="Unassembled WGS sequence"/>
</dbReference>
<feature type="transmembrane region" description="Helical" evidence="7">
    <location>
        <begin position="463"/>
        <end position="483"/>
    </location>
</feature>
<keyword evidence="2 7" id="KW-0812">Transmembrane</keyword>
<accession>A0A9P7ZX54</accession>
<name>A0A9P7ZX54_MORAP</name>
<evidence type="ECO:0008006" key="10">
    <source>
        <dbReference type="Google" id="ProtNLM"/>
    </source>
</evidence>